<evidence type="ECO:0000313" key="2">
    <source>
        <dbReference type="EMBL" id="CAG8493981.1"/>
    </source>
</evidence>
<keyword evidence="3" id="KW-1185">Reference proteome</keyword>
<feature type="region of interest" description="Disordered" evidence="1">
    <location>
        <begin position="24"/>
        <end position="54"/>
    </location>
</feature>
<sequence>MENMAKETVKAYLAITKKKPARKRKSISYTKSSKEVNHLSDPDYMKKPKKQTPTSFDMSEDFSTLLMYDKYSPYLVCVFNAIINHIKETIDKGTYREIEKLFLMKNRLVL</sequence>
<dbReference type="Proteomes" id="UP000789570">
    <property type="component" value="Unassembled WGS sequence"/>
</dbReference>
<organism evidence="2 3">
    <name type="scientific">Funneliformis caledonium</name>
    <dbReference type="NCBI Taxonomy" id="1117310"/>
    <lineage>
        <taxon>Eukaryota</taxon>
        <taxon>Fungi</taxon>
        <taxon>Fungi incertae sedis</taxon>
        <taxon>Mucoromycota</taxon>
        <taxon>Glomeromycotina</taxon>
        <taxon>Glomeromycetes</taxon>
        <taxon>Glomerales</taxon>
        <taxon>Glomeraceae</taxon>
        <taxon>Funneliformis</taxon>
    </lineage>
</organism>
<dbReference type="OrthoDB" id="2404656at2759"/>
<dbReference type="AlphaFoldDB" id="A0A9N8WRC3"/>
<evidence type="ECO:0000256" key="1">
    <source>
        <dbReference type="SAM" id="MobiDB-lite"/>
    </source>
</evidence>
<name>A0A9N8WRC3_9GLOM</name>
<evidence type="ECO:0000313" key="3">
    <source>
        <dbReference type="Proteomes" id="UP000789570"/>
    </source>
</evidence>
<dbReference type="EMBL" id="CAJVPQ010000581">
    <property type="protein sequence ID" value="CAG8493981.1"/>
    <property type="molecule type" value="Genomic_DNA"/>
</dbReference>
<comment type="caution">
    <text evidence="2">The sequence shown here is derived from an EMBL/GenBank/DDBJ whole genome shotgun (WGS) entry which is preliminary data.</text>
</comment>
<proteinExistence type="predicted"/>
<gene>
    <name evidence="2" type="ORF">FCALED_LOCUS3360</name>
</gene>
<feature type="compositionally biased region" description="Basic and acidic residues" evidence="1">
    <location>
        <begin position="32"/>
        <end position="46"/>
    </location>
</feature>
<protein>
    <submittedName>
        <fullName evidence="2">8017_t:CDS:1</fullName>
    </submittedName>
</protein>
<accession>A0A9N8WRC3</accession>
<reference evidence="2" key="1">
    <citation type="submission" date="2021-06" db="EMBL/GenBank/DDBJ databases">
        <authorList>
            <person name="Kallberg Y."/>
            <person name="Tangrot J."/>
            <person name="Rosling A."/>
        </authorList>
    </citation>
    <scope>NUCLEOTIDE SEQUENCE</scope>
    <source>
        <strain evidence="2">UK204</strain>
    </source>
</reference>